<dbReference type="SMR" id="V7CSG3"/>
<proteinExistence type="predicted"/>
<keyword evidence="1" id="KW-0812">Transmembrane</keyword>
<accession>V7CSG3</accession>
<gene>
    <name evidence="2" type="ORF">PHAVU_002G274600g</name>
</gene>
<organism evidence="2 3">
    <name type="scientific">Phaseolus vulgaris</name>
    <name type="common">Kidney bean</name>
    <name type="synonym">French bean</name>
    <dbReference type="NCBI Taxonomy" id="3885"/>
    <lineage>
        <taxon>Eukaryota</taxon>
        <taxon>Viridiplantae</taxon>
        <taxon>Streptophyta</taxon>
        <taxon>Embryophyta</taxon>
        <taxon>Tracheophyta</taxon>
        <taxon>Spermatophyta</taxon>
        <taxon>Magnoliopsida</taxon>
        <taxon>eudicotyledons</taxon>
        <taxon>Gunneridae</taxon>
        <taxon>Pentapetalae</taxon>
        <taxon>rosids</taxon>
        <taxon>fabids</taxon>
        <taxon>Fabales</taxon>
        <taxon>Fabaceae</taxon>
        <taxon>Papilionoideae</taxon>
        <taxon>50 kb inversion clade</taxon>
        <taxon>NPAAA clade</taxon>
        <taxon>indigoferoid/millettioid clade</taxon>
        <taxon>Phaseoleae</taxon>
        <taxon>Phaseolus</taxon>
    </lineage>
</organism>
<name>V7CSG3_PHAVU</name>
<evidence type="ECO:0000313" key="2">
    <source>
        <dbReference type="EMBL" id="ESW31861.1"/>
    </source>
</evidence>
<sequence>MHDRVHVPNKCPFQPFPFLWIFLLVIIIHSFFSLYLFYSLFFFSLYLFYQLMRQKYHPQKLCRKTMAIREAY</sequence>
<dbReference type="Gramene" id="ESW31861">
    <property type="protein sequence ID" value="ESW31861"/>
    <property type="gene ID" value="PHAVU_002G274600g"/>
</dbReference>
<dbReference type="EMBL" id="CM002289">
    <property type="protein sequence ID" value="ESW31861.1"/>
    <property type="molecule type" value="Genomic_DNA"/>
</dbReference>
<keyword evidence="1" id="KW-1133">Transmembrane helix</keyword>
<dbReference type="Proteomes" id="UP000000226">
    <property type="component" value="Chromosome 2"/>
</dbReference>
<evidence type="ECO:0000256" key="1">
    <source>
        <dbReference type="SAM" id="Phobius"/>
    </source>
</evidence>
<keyword evidence="1" id="KW-0472">Membrane</keyword>
<feature type="transmembrane region" description="Helical" evidence="1">
    <location>
        <begin position="20"/>
        <end position="49"/>
    </location>
</feature>
<protein>
    <submittedName>
        <fullName evidence="2">Uncharacterized protein</fullName>
    </submittedName>
</protein>
<dbReference type="AlphaFoldDB" id="V7CSG3"/>
<keyword evidence="3" id="KW-1185">Reference proteome</keyword>
<reference evidence="3" key="1">
    <citation type="journal article" date="2014" name="Nat. Genet.">
        <title>A reference genome for common bean and genome-wide analysis of dual domestications.</title>
        <authorList>
            <person name="Schmutz J."/>
            <person name="McClean P.E."/>
            <person name="Mamidi S."/>
            <person name="Wu G.A."/>
            <person name="Cannon S.B."/>
            <person name="Grimwood J."/>
            <person name="Jenkins J."/>
            <person name="Shu S."/>
            <person name="Song Q."/>
            <person name="Chavarro C."/>
            <person name="Torres-Torres M."/>
            <person name="Geffroy V."/>
            <person name="Moghaddam S.M."/>
            <person name="Gao D."/>
            <person name="Abernathy B."/>
            <person name="Barry K."/>
            <person name="Blair M."/>
            <person name="Brick M.A."/>
            <person name="Chovatia M."/>
            <person name="Gepts P."/>
            <person name="Goodstein D.M."/>
            <person name="Gonzales M."/>
            <person name="Hellsten U."/>
            <person name="Hyten D.L."/>
            <person name="Jia G."/>
            <person name="Kelly J.D."/>
            <person name="Kudrna D."/>
            <person name="Lee R."/>
            <person name="Richard M.M."/>
            <person name="Miklas P.N."/>
            <person name="Osorno J.M."/>
            <person name="Rodrigues J."/>
            <person name="Thareau V."/>
            <person name="Urrea C.A."/>
            <person name="Wang M."/>
            <person name="Yu Y."/>
            <person name="Zhang M."/>
            <person name="Wing R.A."/>
            <person name="Cregan P.B."/>
            <person name="Rokhsar D.S."/>
            <person name="Jackson S.A."/>
        </authorList>
    </citation>
    <scope>NUCLEOTIDE SEQUENCE [LARGE SCALE GENOMIC DNA]</scope>
    <source>
        <strain evidence="3">cv. G19833</strain>
    </source>
</reference>
<evidence type="ECO:0000313" key="3">
    <source>
        <dbReference type="Proteomes" id="UP000000226"/>
    </source>
</evidence>